<proteinExistence type="predicted"/>
<evidence type="ECO:0000313" key="4">
    <source>
        <dbReference type="Proteomes" id="UP001370348"/>
    </source>
</evidence>
<dbReference type="RefSeq" id="WP_394821089.1">
    <property type="nucleotide sequence ID" value="NZ_CP089984.1"/>
</dbReference>
<feature type="compositionally biased region" description="Basic and acidic residues" evidence="1">
    <location>
        <begin position="90"/>
        <end position="100"/>
    </location>
</feature>
<evidence type="ECO:0000256" key="1">
    <source>
        <dbReference type="SAM" id="MobiDB-lite"/>
    </source>
</evidence>
<keyword evidence="2" id="KW-1133">Transmembrane helix</keyword>
<feature type="transmembrane region" description="Helical" evidence="2">
    <location>
        <begin position="16"/>
        <end position="36"/>
    </location>
</feature>
<evidence type="ECO:0000256" key="2">
    <source>
        <dbReference type="SAM" id="Phobius"/>
    </source>
</evidence>
<name>A0ABZ2LKK1_9BACT</name>
<sequence>MASRLAWRTAYESDEVALGIALAIALHALPIAALILKAMYPSMGEEEKPLVERPVIAASLLKLGKPMDPTKLPDRIVPKARTAPKQEIVASREEKKKDLPDAGPPPPLAQESDITRLVKKTDPFAEDAGKERPEEGHAQGVKEGQETDPAKVHAGDMYAVLLASFLHERWAIPSVISQGEANKLCVTYNISIDRRMAIWHMRSQPVRASGNDLFDDSARSMLQKLIDDRTPLPEPPPEVAELYRGRALNLQLAGSSNGDASRCR</sequence>
<feature type="compositionally biased region" description="Basic and acidic residues" evidence="1">
    <location>
        <begin position="113"/>
        <end position="137"/>
    </location>
</feature>
<organism evidence="3 4">
    <name type="scientific">Pendulispora albinea</name>
    <dbReference type="NCBI Taxonomy" id="2741071"/>
    <lineage>
        <taxon>Bacteria</taxon>
        <taxon>Pseudomonadati</taxon>
        <taxon>Myxococcota</taxon>
        <taxon>Myxococcia</taxon>
        <taxon>Myxococcales</taxon>
        <taxon>Sorangiineae</taxon>
        <taxon>Pendulisporaceae</taxon>
        <taxon>Pendulispora</taxon>
    </lineage>
</organism>
<reference evidence="3 4" key="1">
    <citation type="submission" date="2021-12" db="EMBL/GenBank/DDBJ databases">
        <title>Discovery of the Pendulisporaceae a myxobacterial family with distinct sporulation behavior and unique specialized metabolism.</title>
        <authorList>
            <person name="Garcia R."/>
            <person name="Popoff A."/>
            <person name="Bader C.D."/>
            <person name="Loehr J."/>
            <person name="Walesch S."/>
            <person name="Walt C."/>
            <person name="Boldt J."/>
            <person name="Bunk B."/>
            <person name="Haeckl F.J.F.P.J."/>
            <person name="Gunesch A.P."/>
            <person name="Birkelbach J."/>
            <person name="Nuebel U."/>
            <person name="Pietschmann T."/>
            <person name="Bach T."/>
            <person name="Mueller R."/>
        </authorList>
    </citation>
    <scope>NUCLEOTIDE SEQUENCE [LARGE SCALE GENOMIC DNA]</scope>
    <source>
        <strain evidence="3 4">MSr11954</strain>
    </source>
</reference>
<keyword evidence="2" id="KW-0472">Membrane</keyword>
<gene>
    <name evidence="3" type="ORF">LZC94_26835</name>
</gene>
<keyword evidence="4" id="KW-1185">Reference proteome</keyword>
<evidence type="ECO:0000313" key="3">
    <source>
        <dbReference type="EMBL" id="WXB11469.1"/>
    </source>
</evidence>
<accession>A0ABZ2LKK1</accession>
<keyword evidence="2" id="KW-0812">Transmembrane</keyword>
<protein>
    <submittedName>
        <fullName evidence="3">TonB C-terminal domain-containing protein</fullName>
    </submittedName>
</protein>
<dbReference type="Proteomes" id="UP001370348">
    <property type="component" value="Chromosome"/>
</dbReference>
<dbReference type="EMBL" id="CP089984">
    <property type="protein sequence ID" value="WXB11469.1"/>
    <property type="molecule type" value="Genomic_DNA"/>
</dbReference>
<feature type="region of interest" description="Disordered" evidence="1">
    <location>
        <begin position="71"/>
        <end position="150"/>
    </location>
</feature>